<dbReference type="Pfam" id="PF05899">
    <property type="entry name" value="Cupin_3"/>
    <property type="match status" value="1"/>
</dbReference>
<dbReference type="SUPFAM" id="SSF51182">
    <property type="entry name" value="RmlC-like cupins"/>
    <property type="match status" value="1"/>
</dbReference>
<dbReference type="InterPro" id="IPR014710">
    <property type="entry name" value="RmlC-like_jellyroll"/>
</dbReference>
<comment type="caution">
    <text evidence="4">The sequence shown here is derived from an EMBL/GenBank/DDBJ whole genome shotgun (WGS) entry which is preliminary data.</text>
</comment>
<keyword evidence="5" id="KW-1185">Reference proteome</keyword>
<evidence type="ECO:0000259" key="3">
    <source>
        <dbReference type="Pfam" id="PF07969"/>
    </source>
</evidence>
<dbReference type="CDD" id="cd01300">
    <property type="entry name" value="YtcJ_like"/>
    <property type="match status" value="1"/>
</dbReference>
<dbReference type="Pfam" id="PF07969">
    <property type="entry name" value="Amidohydro_3"/>
    <property type="match status" value="1"/>
</dbReference>
<dbReference type="PANTHER" id="PTHR22642:SF2">
    <property type="entry name" value="PROTEIN LONG AFTER FAR-RED 3"/>
    <property type="match status" value="1"/>
</dbReference>
<dbReference type="InterPro" id="IPR033932">
    <property type="entry name" value="YtcJ-like"/>
</dbReference>
<dbReference type="GO" id="GO:0016810">
    <property type="term" value="F:hydrolase activity, acting on carbon-nitrogen (but not peptide) bonds"/>
    <property type="evidence" value="ECO:0007669"/>
    <property type="project" value="InterPro"/>
</dbReference>
<dbReference type="SUPFAM" id="SSF51556">
    <property type="entry name" value="Metallo-dependent hydrolases"/>
    <property type="match status" value="1"/>
</dbReference>
<dbReference type="InterPro" id="IPR032466">
    <property type="entry name" value="Metal_Hydrolase"/>
</dbReference>
<evidence type="ECO:0008006" key="6">
    <source>
        <dbReference type="Google" id="ProtNLM"/>
    </source>
</evidence>
<protein>
    <recommendedName>
        <fullName evidence="6">Amidohydrolase</fullName>
    </recommendedName>
</protein>
<name>A0A9W6C2S2_9CHLO</name>
<dbReference type="Proteomes" id="UP001165080">
    <property type="component" value="Unassembled WGS sequence"/>
</dbReference>
<dbReference type="Gene3D" id="3.10.310.70">
    <property type="match status" value="1"/>
</dbReference>
<organism evidence="4 5">
    <name type="scientific">Pleodorina starrii</name>
    <dbReference type="NCBI Taxonomy" id="330485"/>
    <lineage>
        <taxon>Eukaryota</taxon>
        <taxon>Viridiplantae</taxon>
        <taxon>Chlorophyta</taxon>
        <taxon>core chlorophytes</taxon>
        <taxon>Chlorophyceae</taxon>
        <taxon>CS clade</taxon>
        <taxon>Chlamydomonadales</taxon>
        <taxon>Volvocaceae</taxon>
        <taxon>Pleodorina</taxon>
    </lineage>
</organism>
<dbReference type="Gene3D" id="2.30.40.10">
    <property type="entry name" value="Urease, subunit C, domain 1"/>
    <property type="match status" value="1"/>
</dbReference>
<dbReference type="CDD" id="cd02227">
    <property type="entry name" value="cupin_TM1112-like"/>
    <property type="match status" value="1"/>
</dbReference>
<sequence>MSDTVFRFPEPGPEPITTDLEGWTKREGNPTMRYWVQHSSADGSMISGTWEATTGTWHASYQFYEFVHLIEGRITITPEGGEPVTLTPGDAFVVEPTFKGTWTIEEPAVALAGERILAVGGTAEIAALAGPGTRVIDAGGRTLLPGFFEGHVHVGLGGADLTHLHIGHLHGAEAVGAAFRAFAAANPDAALLMAQEAHYGILGHPASRHDLDAMIADRPIAMMSPDLHTVWANTAALRAAGLLNGANMPHGHEVVMGADGLATGELREFEAFGPLIAFAGEGRINLGIATGEEPDPAPTPAERAADKALLLKGMEHCAAHGVTSLVNMDGNRYTLELLAEMRAEGRLALRVKVPFHFKPHMELEALERASRMAADFDDDWISSGFVKLFMDGVIDSRTAFLLRDYPDQPGHRGQPLFADFDRIATEIDRRGLQIAVHAIGDGAVRAVIDGYQAARAANGPRDSRHRIEHIELIDPADVPRLGALGITASLQPPHAPGAMDFPLQPTLSRIGADRWPDAYLCRSLAEAGAAIAFSSDWPVADVSVLRGIAAALTRSPYDGARDERLSLAEVLHAYTAGGAWAAHRDHVTGTLRPGLAADLVLLGGDIEAVEPARISDLGVALTICGGRIIHEAGMSG</sequence>
<dbReference type="AlphaFoldDB" id="A0A9W6C2S2"/>
<feature type="domain" description="(S)-ureidoglycine aminohydrolase cupin" evidence="2">
    <location>
        <begin position="40"/>
        <end position="109"/>
    </location>
</feature>
<evidence type="ECO:0000259" key="2">
    <source>
        <dbReference type="Pfam" id="PF05899"/>
    </source>
</evidence>
<dbReference type="InterPro" id="IPR011051">
    <property type="entry name" value="RmlC_Cupin_sf"/>
</dbReference>
<accession>A0A9W6C2S2</accession>
<dbReference type="InterPro" id="IPR008579">
    <property type="entry name" value="UGlyAH_Cupin_dom"/>
</dbReference>
<feature type="region of interest" description="Disordered" evidence="1">
    <location>
        <begin position="1"/>
        <end position="21"/>
    </location>
</feature>
<dbReference type="InterPro" id="IPR013108">
    <property type="entry name" value="Amidohydro_3"/>
</dbReference>
<dbReference type="PANTHER" id="PTHR22642">
    <property type="entry name" value="IMIDAZOLONEPROPIONASE"/>
    <property type="match status" value="1"/>
</dbReference>
<proteinExistence type="predicted"/>
<evidence type="ECO:0000313" key="5">
    <source>
        <dbReference type="Proteomes" id="UP001165080"/>
    </source>
</evidence>
<evidence type="ECO:0000313" key="4">
    <source>
        <dbReference type="EMBL" id="GLC62843.1"/>
    </source>
</evidence>
<feature type="domain" description="Amidohydrolase 3" evidence="3">
    <location>
        <begin position="134"/>
        <end position="630"/>
    </location>
</feature>
<dbReference type="InterPro" id="IPR011059">
    <property type="entry name" value="Metal-dep_hydrolase_composite"/>
</dbReference>
<dbReference type="Gene3D" id="2.60.120.10">
    <property type="entry name" value="Jelly Rolls"/>
    <property type="match status" value="1"/>
</dbReference>
<dbReference type="Gene3D" id="3.20.20.140">
    <property type="entry name" value="Metal-dependent hydrolases"/>
    <property type="match status" value="1"/>
</dbReference>
<reference evidence="4 5" key="1">
    <citation type="journal article" date="2023" name="Commun. Biol.">
        <title>Reorganization of the ancestral sex-determining regions during the evolution of trioecy in Pleodorina starrii.</title>
        <authorList>
            <person name="Takahashi K."/>
            <person name="Suzuki S."/>
            <person name="Kawai-Toyooka H."/>
            <person name="Yamamoto K."/>
            <person name="Hamaji T."/>
            <person name="Ootsuki R."/>
            <person name="Yamaguchi H."/>
            <person name="Kawachi M."/>
            <person name="Higashiyama T."/>
            <person name="Nozaki H."/>
        </authorList>
    </citation>
    <scope>NUCLEOTIDE SEQUENCE [LARGE SCALE GENOMIC DNA]</scope>
    <source>
        <strain evidence="4 5">NIES-4479</strain>
    </source>
</reference>
<gene>
    <name evidence="4" type="primary">PLESTB004006</name>
    <name evidence="4" type="ORF">PLESTB_001950200</name>
</gene>
<dbReference type="SUPFAM" id="SSF51338">
    <property type="entry name" value="Composite domain of metallo-dependent hydrolases"/>
    <property type="match status" value="1"/>
</dbReference>
<evidence type="ECO:0000256" key="1">
    <source>
        <dbReference type="SAM" id="MobiDB-lite"/>
    </source>
</evidence>
<dbReference type="EMBL" id="BRXU01000073">
    <property type="protein sequence ID" value="GLC62843.1"/>
    <property type="molecule type" value="Genomic_DNA"/>
</dbReference>